<dbReference type="GO" id="GO:0016020">
    <property type="term" value="C:membrane"/>
    <property type="evidence" value="ECO:0007669"/>
    <property type="project" value="UniProtKB-SubCell"/>
</dbReference>
<evidence type="ECO:0000256" key="3">
    <source>
        <dbReference type="ARBA" id="ARBA00022989"/>
    </source>
</evidence>
<dbReference type="Proteomes" id="UP001608902">
    <property type="component" value="Unassembled WGS sequence"/>
</dbReference>
<dbReference type="PROSITE" id="PS50262">
    <property type="entry name" value="G_PROTEIN_RECEP_F1_2"/>
    <property type="match status" value="1"/>
</dbReference>
<reference evidence="7 8" key="1">
    <citation type="submission" date="2024-08" db="EMBL/GenBank/DDBJ databases">
        <title>Gnathostoma spinigerum genome.</title>
        <authorList>
            <person name="Gonzalez-Bertolin B."/>
            <person name="Monzon S."/>
            <person name="Zaballos A."/>
            <person name="Jimenez P."/>
            <person name="Dekumyoy P."/>
            <person name="Varona S."/>
            <person name="Cuesta I."/>
            <person name="Sumanam S."/>
            <person name="Adisakwattana P."/>
            <person name="Gasser R.B."/>
            <person name="Hernandez-Gonzalez A."/>
            <person name="Young N.D."/>
            <person name="Perteguer M.J."/>
        </authorList>
    </citation>
    <scope>NUCLEOTIDE SEQUENCE [LARGE SCALE GENOMIC DNA]</scope>
    <source>
        <strain evidence="7">AL3</strain>
        <tissue evidence="7">Liver</tissue>
    </source>
</reference>
<feature type="domain" description="G-protein coupled receptors family 1 profile" evidence="6">
    <location>
        <begin position="1"/>
        <end position="197"/>
    </location>
</feature>
<dbReference type="SUPFAM" id="SSF81321">
    <property type="entry name" value="Family A G protein-coupled receptor-like"/>
    <property type="match status" value="1"/>
</dbReference>
<name>A0ABD6EW32_9BILA</name>
<accession>A0ABD6EW32</accession>
<feature type="transmembrane region" description="Helical" evidence="5">
    <location>
        <begin position="31"/>
        <end position="51"/>
    </location>
</feature>
<keyword evidence="2 5" id="KW-0812">Transmembrane</keyword>
<feature type="transmembrane region" description="Helical" evidence="5">
    <location>
        <begin position="77"/>
        <end position="98"/>
    </location>
</feature>
<evidence type="ECO:0000256" key="4">
    <source>
        <dbReference type="ARBA" id="ARBA00023136"/>
    </source>
</evidence>
<comment type="subcellular location">
    <subcellularLocation>
        <location evidence="1">Membrane</location>
    </subcellularLocation>
</comment>
<gene>
    <name evidence="7" type="ORF">AB6A40_010867</name>
</gene>
<evidence type="ECO:0000259" key="6">
    <source>
        <dbReference type="PROSITE" id="PS50262"/>
    </source>
</evidence>
<feature type="transmembrane region" description="Helical" evidence="5">
    <location>
        <begin position="131"/>
        <end position="157"/>
    </location>
</feature>
<protein>
    <recommendedName>
        <fullName evidence="6">G-protein coupled receptors family 1 profile domain-containing protein</fullName>
    </recommendedName>
</protein>
<comment type="caution">
    <text evidence="7">The sequence shown here is derived from an EMBL/GenBank/DDBJ whole genome shotgun (WGS) entry which is preliminary data.</text>
</comment>
<evidence type="ECO:0000256" key="5">
    <source>
        <dbReference type="SAM" id="Phobius"/>
    </source>
</evidence>
<evidence type="ECO:0000313" key="8">
    <source>
        <dbReference type="Proteomes" id="UP001608902"/>
    </source>
</evidence>
<evidence type="ECO:0000313" key="7">
    <source>
        <dbReference type="EMBL" id="MFH4984158.1"/>
    </source>
</evidence>
<keyword evidence="3 5" id="KW-1133">Transmembrane helix</keyword>
<dbReference type="Gene3D" id="1.20.1070.10">
    <property type="entry name" value="Rhodopsin 7-helix transmembrane proteins"/>
    <property type="match status" value="1"/>
</dbReference>
<evidence type="ECO:0000256" key="2">
    <source>
        <dbReference type="ARBA" id="ARBA00022692"/>
    </source>
</evidence>
<dbReference type="CDD" id="cd00637">
    <property type="entry name" value="7tm_classA_rhodopsin-like"/>
    <property type="match status" value="1"/>
</dbReference>
<dbReference type="EMBL" id="JBGFUD010015569">
    <property type="protein sequence ID" value="MFH4984158.1"/>
    <property type="molecule type" value="Genomic_DNA"/>
</dbReference>
<dbReference type="InterPro" id="IPR017452">
    <property type="entry name" value="GPCR_Rhodpsn_7TM"/>
</dbReference>
<sequence>MAQLMALTTMAFERTIDLFFSNQKILTFRQFIVVTCFSWMTCLFFAVPLLTTNIKVKQYTFQYICSTDRDNPIGLPIIQLVFYGFCLFAILISFGAIFSKSSRHRRLPLSTNTKDYAEFIKRSRVLHEQFILTRLILFLILTFILIEGPSVISHLFIEIRNSEEFLRFSTPYEMPRDIQSVLHWLKYLYPLVSPLLVCHVFDYFL</sequence>
<dbReference type="AlphaFoldDB" id="A0ABD6EW32"/>
<evidence type="ECO:0000256" key="1">
    <source>
        <dbReference type="ARBA" id="ARBA00004370"/>
    </source>
</evidence>
<proteinExistence type="predicted"/>
<keyword evidence="4 5" id="KW-0472">Membrane</keyword>
<keyword evidence="8" id="KW-1185">Reference proteome</keyword>
<organism evidence="7 8">
    <name type="scientific">Gnathostoma spinigerum</name>
    <dbReference type="NCBI Taxonomy" id="75299"/>
    <lineage>
        <taxon>Eukaryota</taxon>
        <taxon>Metazoa</taxon>
        <taxon>Ecdysozoa</taxon>
        <taxon>Nematoda</taxon>
        <taxon>Chromadorea</taxon>
        <taxon>Rhabditida</taxon>
        <taxon>Spirurina</taxon>
        <taxon>Gnathostomatomorpha</taxon>
        <taxon>Gnathostomatoidea</taxon>
        <taxon>Gnathostomatidae</taxon>
        <taxon>Gnathostoma</taxon>
    </lineage>
</organism>